<name>C9ZUP5_TRYB9</name>
<evidence type="ECO:0000313" key="2">
    <source>
        <dbReference type="EMBL" id="CBH13133.1"/>
    </source>
</evidence>
<proteinExistence type="predicted"/>
<dbReference type="AlphaFoldDB" id="C9ZUP5"/>
<keyword evidence="1" id="KW-0472">Membrane</keyword>
<feature type="transmembrane region" description="Helical" evidence="1">
    <location>
        <begin position="51"/>
        <end position="77"/>
    </location>
</feature>
<accession>C9ZUP5</accession>
<reference evidence="3" key="1">
    <citation type="journal article" date="2010" name="PLoS Negl. Trop. Dis.">
        <title>The genome sequence of Trypanosoma brucei gambiense, causative agent of chronic human african trypanosomiasis.</title>
        <authorList>
            <person name="Jackson A.P."/>
            <person name="Sanders M."/>
            <person name="Berry A."/>
            <person name="McQuillan J."/>
            <person name="Aslett M.A."/>
            <person name="Quail M.A."/>
            <person name="Chukualim B."/>
            <person name="Capewell P."/>
            <person name="MacLeod A."/>
            <person name="Melville S.E."/>
            <person name="Gibson W."/>
            <person name="Barry J.D."/>
            <person name="Berriman M."/>
            <person name="Hertz-Fowler C."/>
        </authorList>
    </citation>
    <scope>NUCLEOTIDE SEQUENCE [LARGE SCALE GENOMIC DNA]</scope>
    <source>
        <strain evidence="3">MHOM/CI/86/DAL972</strain>
    </source>
</reference>
<keyword evidence="1" id="KW-1133">Transmembrane helix</keyword>
<evidence type="ECO:0000256" key="1">
    <source>
        <dbReference type="SAM" id="Phobius"/>
    </source>
</evidence>
<gene>
    <name evidence="2" type="ORF">TbgDal_VIII830</name>
</gene>
<sequence length="101" mass="11757">MYVWIDGWMDVSVCIFIRCLRQRKGEGRGAGEGDLVSAGLYPFFLQLFMSFLYIFIRLYLCAFCFLVVVSCDLVIFLPYDVRRCKVMGISLCLCSFPTFRF</sequence>
<evidence type="ECO:0000313" key="3">
    <source>
        <dbReference type="Proteomes" id="UP000002316"/>
    </source>
</evidence>
<organism evidence="2 3">
    <name type="scientific">Trypanosoma brucei gambiense (strain MHOM/CI/86/DAL972)</name>
    <dbReference type="NCBI Taxonomy" id="679716"/>
    <lineage>
        <taxon>Eukaryota</taxon>
        <taxon>Discoba</taxon>
        <taxon>Euglenozoa</taxon>
        <taxon>Kinetoplastea</taxon>
        <taxon>Metakinetoplastina</taxon>
        <taxon>Trypanosomatida</taxon>
        <taxon>Trypanosomatidae</taxon>
        <taxon>Trypanosoma</taxon>
    </lineage>
</organism>
<dbReference type="KEGG" id="tbg:TbgDal_VIII830"/>
<keyword evidence="1" id="KW-0812">Transmembrane</keyword>
<dbReference type="Proteomes" id="UP000002316">
    <property type="component" value="Chromosome 8"/>
</dbReference>
<dbReference type="EMBL" id="FN554971">
    <property type="protein sequence ID" value="CBH13133.1"/>
    <property type="molecule type" value="Genomic_DNA"/>
</dbReference>
<dbReference type="GeneID" id="23864073"/>
<protein>
    <submittedName>
        <fullName evidence="2">Uncharacterized protein</fullName>
    </submittedName>
</protein>
<dbReference type="RefSeq" id="XP_011775410.1">
    <property type="nucleotide sequence ID" value="XM_011777108.1"/>
</dbReference>